<dbReference type="AlphaFoldDB" id="A0A1S2VNS0"/>
<evidence type="ECO:0000313" key="2">
    <source>
        <dbReference type="Proteomes" id="UP000181790"/>
    </source>
</evidence>
<evidence type="ECO:0000313" key="1">
    <source>
        <dbReference type="EMBL" id="OIN59816.1"/>
    </source>
</evidence>
<dbReference type="EMBL" id="MORL01000003">
    <property type="protein sequence ID" value="OIN59816.1"/>
    <property type="molecule type" value="Genomic_DNA"/>
</dbReference>
<sequence length="163" mass="18206">MTEEQYISYFEGLAAAHTAIQHSEACPRFWVADNDEYTEVVQAVRTKLNLPCLLLDQYVDDVDDSQDNFRVNVSGGFSVLVRFEQGNSRAQRDARHQARMIALQILRRFRADCRKQAFGKGVLLSPPFTGESTPVLGGIAVGWSYGFTLSAPLSVAPDDCWDD</sequence>
<dbReference type="OrthoDB" id="963868at2"/>
<name>A0A1S2VNS0_9BACT</name>
<dbReference type="Proteomes" id="UP000181790">
    <property type="component" value="Unassembled WGS sequence"/>
</dbReference>
<proteinExistence type="predicted"/>
<organism evidence="1 2">
    <name type="scientific">Arsenicibacter rosenii</name>
    <dbReference type="NCBI Taxonomy" id="1750698"/>
    <lineage>
        <taxon>Bacteria</taxon>
        <taxon>Pseudomonadati</taxon>
        <taxon>Bacteroidota</taxon>
        <taxon>Cytophagia</taxon>
        <taxon>Cytophagales</taxon>
        <taxon>Spirosomataceae</taxon>
        <taxon>Arsenicibacter</taxon>
    </lineage>
</organism>
<dbReference type="RefSeq" id="WP_071502617.1">
    <property type="nucleotide sequence ID" value="NZ_MORL01000003.1"/>
</dbReference>
<reference evidence="1 2" key="1">
    <citation type="submission" date="2016-10" db="EMBL/GenBank/DDBJ databases">
        <title>Arsenicibacter rosenii gen. nov., sp. nov., an efficient arsenic-methylating bacterium isolated from an arsenic-contaminated paddy soil.</title>
        <authorList>
            <person name="Huang K."/>
        </authorList>
    </citation>
    <scope>NUCLEOTIDE SEQUENCE [LARGE SCALE GENOMIC DNA]</scope>
    <source>
        <strain evidence="1 2">SM-1</strain>
    </source>
</reference>
<gene>
    <name evidence="1" type="ORF">BLX24_08130</name>
</gene>
<keyword evidence="2" id="KW-1185">Reference proteome</keyword>
<protein>
    <submittedName>
        <fullName evidence="1">Uncharacterized protein</fullName>
    </submittedName>
</protein>
<comment type="caution">
    <text evidence="1">The sequence shown here is derived from an EMBL/GenBank/DDBJ whole genome shotgun (WGS) entry which is preliminary data.</text>
</comment>
<accession>A0A1S2VNS0</accession>